<protein>
    <submittedName>
        <fullName evidence="3">Uncharacterized protein</fullName>
    </submittedName>
</protein>
<feature type="compositionally biased region" description="Polar residues" evidence="2">
    <location>
        <begin position="350"/>
        <end position="372"/>
    </location>
</feature>
<name>A0A9P5AMH0_9HYPO</name>
<gene>
    <name evidence="3" type="ORF">FBEOM_4867</name>
</gene>
<accession>A0A9P5AMH0</accession>
<keyword evidence="1" id="KW-0175">Coiled coil</keyword>
<dbReference type="PANTHER" id="PTHR21974:SF2">
    <property type="entry name" value="RE15880P"/>
    <property type="match status" value="1"/>
</dbReference>
<feature type="coiled-coil region" evidence="1">
    <location>
        <begin position="310"/>
        <end position="344"/>
    </location>
</feature>
<dbReference type="AlphaFoldDB" id="A0A9P5AMH0"/>
<comment type="caution">
    <text evidence="3">The sequence shown here is derived from an EMBL/GenBank/DDBJ whole genome shotgun (WGS) entry which is preliminary data.</text>
</comment>
<reference evidence="3" key="1">
    <citation type="journal article" date="2017" name="Mycologia">
        <title>Fusarium algeriense, sp. nov., a novel toxigenic crown rot pathogen of durum wheat from Algeria is nested in the Fusarium burgessii species complex.</title>
        <authorList>
            <person name="Laraba I."/>
            <person name="Keddad A."/>
            <person name="Boureghda H."/>
            <person name="Abdallah N."/>
            <person name="Vaughan M.M."/>
            <person name="Proctor R.H."/>
            <person name="Busman M."/>
            <person name="O'Donnell K."/>
        </authorList>
    </citation>
    <scope>NUCLEOTIDE SEQUENCE</scope>
    <source>
        <strain evidence="3">NRRL 25174</strain>
    </source>
</reference>
<evidence type="ECO:0000313" key="4">
    <source>
        <dbReference type="Proteomes" id="UP000730481"/>
    </source>
</evidence>
<reference evidence="3" key="2">
    <citation type="submission" date="2020-02" db="EMBL/GenBank/DDBJ databases">
        <title>Identification and distribution of gene clusters putatively required for synthesis of sphingolipid metabolism inhibitors in phylogenetically diverse species of the filamentous fungus Fusarium.</title>
        <authorList>
            <person name="Kim H.-S."/>
            <person name="Busman M."/>
            <person name="Brown D.W."/>
            <person name="Divon H."/>
            <person name="Uhlig S."/>
            <person name="Proctor R.H."/>
        </authorList>
    </citation>
    <scope>NUCLEOTIDE SEQUENCE</scope>
    <source>
        <strain evidence="3">NRRL 25174</strain>
    </source>
</reference>
<dbReference type="OrthoDB" id="2562743at2759"/>
<dbReference type="EMBL" id="PVQB02000203">
    <property type="protein sequence ID" value="KAF4341209.1"/>
    <property type="molecule type" value="Genomic_DNA"/>
</dbReference>
<feature type="coiled-coil region" evidence="1">
    <location>
        <begin position="106"/>
        <end position="133"/>
    </location>
</feature>
<organism evidence="3 4">
    <name type="scientific">Fusarium beomiforme</name>
    <dbReference type="NCBI Taxonomy" id="44412"/>
    <lineage>
        <taxon>Eukaryota</taxon>
        <taxon>Fungi</taxon>
        <taxon>Dikarya</taxon>
        <taxon>Ascomycota</taxon>
        <taxon>Pezizomycotina</taxon>
        <taxon>Sordariomycetes</taxon>
        <taxon>Hypocreomycetidae</taxon>
        <taxon>Hypocreales</taxon>
        <taxon>Nectriaceae</taxon>
        <taxon>Fusarium</taxon>
        <taxon>Fusarium burgessii species complex</taxon>
    </lineage>
</organism>
<proteinExistence type="predicted"/>
<evidence type="ECO:0000313" key="3">
    <source>
        <dbReference type="EMBL" id="KAF4341209.1"/>
    </source>
</evidence>
<feature type="region of interest" description="Disordered" evidence="2">
    <location>
        <begin position="349"/>
        <end position="372"/>
    </location>
</feature>
<evidence type="ECO:0000256" key="1">
    <source>
        <dbReference type="SAM" id="Coils"/>
    </source>
</evidence>
<evidence type="ECO:0000256" key="2">
    <source>
        <dbReference type="SAM" id="MobiDB-lite"/>
    </source>
</evidence>
<sequence length="372" mass="42122">MVPTIKSSQDRIRAAAAEREQLLSIITATEDTAANLTQVKLDLAALKNIWYDADSLYSELSARLEQEQKEFEDLRGSHIKKFFSGSQHKEKLNKEENDVIELLEWQAKADMKRKELKSKLDDMKELRLKLEHRVEQRVQALNDLDNLYVSVFDGPSLDNAEEDMLEAQEKEAQQIFDLIQSRFSQAASVVNYITMARARVTYAAGSAAKALKISGSDIFDLKREQLNWVRRSLAEASQFLAMAHELDPEVGGFVMPKVADGKSVVGRLDDWINTPVTDYLFHREIKETAEGIAMAGAIVDEELRLADEKMKVWSEKRDAAGKDLKQAREELQRLRARIFEDAVNGPVASTVPSYEQATANEHTPQYTETDKS</sequence>
<keyword evidence="4" id="KW-1185">Reference proteome</keyword>
<dbReference type="Proteomes" id="UP000730481">
    <property type="component" value="Unassembled WGS sequence"/>
</dbReference>
<dbReference type="PANTHER" id="PTHR21974">
    <property type="entry name" value="RE15880P"/>
    <property type="match status" value="1"/>
</dbReference>